<keyword evidence="8" id="KW-0411">Iron-sulfur</keyword>
<evidence type="ECO:0000256" key="7">
    <source>
        <dbReference type="ARBA" id="ARBA00023004"/>
    </source>
</evidence>
<dbReference type="GO" id="GO:0046872">
    <property type="term" value="F:metal ion binding"/>
    <property type="evidence" value="ECO:0007669"/>
    <property type="project" value="UniProtKB-KW"/>
</dbReference>
<dbReference type="PANTHER" id="PTHR30002:SF4">
    <property type="entry name" value="EPOXYQUEUOSINE REDUCTASE"/>
    <property type="match status" value="1"/>
</dbReference>
<dbReference type="PROSITE" id="PS51379">
    <property type="entry name" value="4FE4S_FER_2"/>
    <property type="match status" value="1"/>
</dbReference>
<comment type="caution">
    <text evidence="10">The sequence shown here is derived from an EMBL/GenBank/DDBJ whole genome shotgun (WGS) entry which is preliminary data.</text>
</comment>
<dbReference type="InterPro" id="IPR017896">
    <property type="entry name" value="4Fe4S_Fe-S-bd"/>
</dbReference>
<dbReference type="GO" id="GO:0051539">
    <property type="term" value="F:4 iron, 4 sulfur cluster binding"/>
    <property type="evidence" value="ECO:0007669"/>
    <property type="project" value="UniProtKB-KW"/>
</dbReference>
<dbReference type="Pfam" id="PF08331">
    <property type="entry name" value="QueG_DUF1730"/>
    <property type="match status" value="1"/>
</dbReference>
<dbReference type="InterPro" id="IPR004453">
    <property type="entry name" value="QueG"/>
</dbReference>
<keyword evidence="1" id="KW-0004">4Fe-4S</keyword>
<evidence type="ECO:0000256" key="5">
    <source>
        <dbReference type="ARBA" id="ARBA00022785"/>
    </source>
</evidence>
<evidence type="ECO:0000313" key="11">
    <source>
        <dbReference type="Proteomes" id="UP000668060"/>
    </source>
</evidence>
<dbReference type="EMBL" id="JAEPLN010000001">
    <property type="protein sequence ID" value="MBO6971335.1"/>
    <property type="molecule type" value="Genomic_DNA"/>
</dbReference>
<dbReference type="InterPro" id="IPR013542">
    <property type="entry name" value="QueG_DUF1730"/>
</dbReference>
<feature type="domain" description="4Fe-4S ferredoxin-type" evidence="9">
    <location>
        <begin position="178"/>
        <end position="210"/>
    </location>
</feature>
<keyword evidence="4" id="KW-0479">Metal-binding</keyword>
<evidence type="ECO:0000256" key="2">
    <source>
        <dbReference type="ARBA" id="ARBA00022490"/>
    </source>
</evidence>
<evidence type="ECO:0000259" key="9">
    <source>
        <dbReference type="PROSITE" id="PS51379"/>
    </source>
</evidence>
<evidence type="ECO:0000256" key="1">
    <source>
        <dbReference type="ARBA" id="ARBA00022485"/>
    </source>
</evidence>
<dbReference type="GO" id="GO:0008616">
    <property type="term" value="P:tRNA queuosine(34) biosynthetic process"/>
    <property type="evidence" value="ECO:0007669"/>
    <property type="project" value="UniProtKB-KW"/>
</dbReference>
<dbReference type="PANTHER" id="PTHR30002">
    <property type="entry name" value="EPOXYQUEUOSINE REDUCTASE"/>
    <property type="match status" value="1"/>
</dbReference>
<dbReference type="SUPFAM" id="SSF54862">
    <property type="entry name" value="4Fe-4S ferredoxins"/>
    <property type="match status" value="1"/>
</dbReference>
<keyword evidence="3" id="KW-0819">tRNA processing</keyword>
<evidence type="ECO:0000256" key="8">
    <source>
        <dbReference type="ARBA" id="ARBA00023014"/>
    </source>
</evidence>
<organism evidence="10 11">
    <name type="scientific">Prochlorococcus marinus CUG1433</name>
    <dbReference type="NCBI Taxonomy" id="2774506"/>
    <lineage>
        <taxon>Bacteria</taxon>
        <taxon>Bacillati</taxon>
        <taxon>Cyanobacteriota</taxon>
        <taxon>Cyanophyceae</taxon>
        <taxon>Synechococcales</taxon>
        <taxon>Prochlorococcaceae</taxon>
        <taxon>Prochlorococcus</taxon>
    </lineage>
</organism>
<evidence type="ECO:0000256" key="6">
    <source>
        <dbReference type="ARBA" id="ARBA00023002"/>
    </source>
</evidence>
<dbReference type="InterPro" id="IPR017900">
    <property type="entry name" value="4Fe4S_Fe_S_CS"/>
</dbReference>
<dbReference type="AlphaFoldDB" id="A0A9D9BVV1"/>
<evidence type="ECO:0000256" key="4">
    <source>
        <dbReference type="ARBA" id="ARBA00022723"/>
    </source>
</evidence>
<proteinExistence type="predicted"/>
<dbReference type="EC" id="1.17.99.6" evidence="10"/>
<protein>
    <submittedName>
        <fullName evidence="10">tRNA epoxyqueuosine(34) reductase QueG</fullName>
        <ecNumber evidence="10">1.17.99.6</ecNumber>
    </submittedName>
</protein>
<keyword evidence="5" id="KW-0671">Queuosine biosynthesis</keyword>
<evidence type="ECO:0000313" key="10">
    <source>
        <dbReference type="EMBL" id="MBO6971335.1"/>
    </source>
</evidence>
<keyword evidence="6 10" id="KW-0560">Oxidoreductase</keyword>
<sequence length="318" mass="36712">MINSIQDKKKISKKLKERAISEGFTISGIASIPSSTRLKLRTNALERWLSNNYHGEMKWMEAERRKDICSLLDGAKSVLSVGFNYFNSQNNENQIFKVGKFSQGEDYHKVIYKKLKNIGEWINLEIPDCKWKICVDTSPLLEKAWAEESGLGWIGKNSNLISKKYGSWFTLGFLILTKDLVPDKPHQPLCGKCDKCIEYCPTNAIVEPFVINSELCIAYHTIENRKETMPKKIEENLNGWVAGCDICQDVCPWNKSVPYNNTVDTEPKEWIKNLNIESLNWDDEMWGKNLKGTTLKRIKPWMWKRNIKANLKNQSINV</sequence>
<reference evidence="10" key="1">
    <citation type="journal article" date="2021" name="Front. Mar. Sci.">
        <title>Genomes of Diverse Isolates of Prochlorococcus High-Light-Adapted Clade II in the Western Pacific Ocean.</title>
        <authorList>
            <person name="Yan W."/>
            <person name="Feng X."/>
            <person name="Zhang W."/>
            <person name="Nawaz M.Z."/>
            <person name="Luo T."/>
            <person name="Zhang R."/>
            <person name="Jiao N."/>
        </authorList>
    </citation>
    <scope>NUCLEOTIDE SEQUENCE</scope>
    <source>
        <strain evidence="10">CUG1433</strain>
    </source>
</reference>
<name>A0A9D9BVV1_PROMR</name>
<dbReference type="Pfam" id="PF13484">
    <property type="entry name" value="Fer4_16"/>
    <property type="match status" value="1"/>
</dbReference>
<keyword evidence="7" id="KW-0408">Iron</keyword>
<dbReference type="GO" id="GO:0052693">
    <property type="term" value="F:epoxyqueuosine reductase activity"/>
    <property type="evidence" value="ECO:0007669"/>
    <property type="project" value="UniProtKB-EC"/>
</dbReference>
<dbReference type="PROSITE" id="PS00198">
    <property type="entry name" value="4FE4S_FER_1"/>
    <property type="match status" value="1"/>
</dbReference>
<gene>
    <name evidence="10" type="primary">queG</name>
    <name evidence="10" type="ORF">JJ842_05340</name>
</gene>
<keyword evidence="2" id="KW-0963">Cytoplasm</keyword>
<dbReference type="Gene3D" id="3.30.70.20">
    <property type="match status" value="1"/>
</dbReference>
<dbReference type="Proteomes" id="UP000668060">
    <property type="component" value="Unassembled WGS sequence"/>
</dbReference>
<dbReference type="NCBIfam" id="TIGR00276">
    <property type="entry name" value="tRNA epoxyqueuosine(34) reductase QueG"/>
    <property type="match status" value="1"/>
</dbReference>
<accession>A0A9D9BVV1</accession>
<evidence type="ECO:0000256" key="3">
    <source>
        <dbReference type="ARBA" id="ARBA00022694"/>
    </source>
</evidence>